<dbReference type="PANTHER" id="PTHR14202:SF0">
    <property type="entry name" value="RNA-BINDING PROTEIN RO60"/>
    <property type="match status" value="1"/>
</dbReference>
<dbReference type="InterPro" id="IPR036305">
    <property type="entry name" value="RGS_sf"/>
</dbReference>
<keyword evidence="5" id="KW-0479">Metal-binding</keyword>
<evidence type="ECO:0000256" key="3">
    <source>
        <dbReference type="ARBA" id="ARBA00022490"/>
    </source>
</evidence>
<evidence type="ECO:0000256" key="11">
    <source>
        <dbReference type="ARBA" id="ARBA00083444"/>
    </source>
</evidence>
<feature type="domain" description="RGS" evidence="12">
    <location>
        <begin position="54"/>
        <end position="160"/>
    </location>
</feature>
<dbReference type="GO" id="GO:0005737">
    <property type="term" value="C:cytoplasm"/>
    <property type="evidence" value="ECO:0007669"/>
    <property type="project" value="UniProtKB-SubCell"/>
</dbReference>
<comment type="similarity">
    <text evidence="2">Belongs to the Ro 60 kDa family.</text>
</comment>
<evidence type="ECO:0000256" key="7">
    <source>
        <dbReference type="ARBA" id="ARBA00022884"/>
    </source>
</evidence>
<organism evidence="14 15">
    <name type="scientific">Coregonus suidteri</name>
    <dbReference type="NCBI Taxonomy" id="861788"/>
    <lineage>
        <taxon>Eukaryota</taxon>
        <taxon>Metazoa</taxon>
        <taxon>Chordata</taxon>
        <taxon>Craniata</taxon>
        <taxon>Vertebrata</taxon>
        <taxon>Euteleostomi</taxon>
        <taxon>Actinopterygii</taxon>
        <taxon>Neopterygii</taxon>
        <taxon>Teleostei</taxon>
        <taxon>Protacanthopterygii</taxon>
        <taxon>Salmoniformes</taxon>
        <taxon>Salmonidae</taxon>
        <taxon>Coregoninae</taxon>
        <taxon>Coregonus</taxon>
    </lineage>
</organism>
<dbReference type="GO" id="GO:0046872">
    <property type="term" value="F:metal ion binding"/>
    <property type="evidence" value="ECO:0007669"/>
    <property type="project" value="UniProtKB-KW"/>
</dbReference>
<keyword evidence="7" id="KW-0694">RNA-binding</keyword>
<evidence type="ECO:0000256" key="1">
    <source>
        <dbReference type="ARBA" id="ARBA00004496"/>
    </source>
</evidence>
<dbReference type="Pfam" id="PF05731">
    <property type="entry name" value="TROVE"/>
    <property type="match status" value="1"/>
</dbReference>
<dbReference type="PROSITE" id="PS50132">
    <property type="entry name" value="RGS"/>
    <property type="match status" value="1"/>
</dbReference>
<comment type="caution">
    <text evidence="14">The sequence shown here is derived from an EMBL/GenBank/DDBJ whole genome shotgun (WGS) entry which is preliminary data.</text>
</comment>
<dbReference type="Gene3D" id="3.40.50.410">
    <property type="entry name" value="von Willebrand factor, type A domain"/>
    <property type="match status" value="1"/>
</dbReference>
<dbReference type="FunFam" id="3.40.50.410:FF:000040">
    <property type="entry name" value="60 kDa SS-A/Ro ribonucleoprotein isoform X1"/>
    <property type="match status" value="1"/>
</dbReference>
<evidence type="ECO:0000256" key="5">
    <source>
        <dbReference type="ARBA" id="ARBA00022723"/>
    </source>
</evidence>
<dbReference type="Pfam" id="PF00615">
    <property type="entry name" value="RGS"/>
    <property type="match status" value="1"/>
</dbReference>
<dbReference type="InterPro" id="IPR037214">
    <property type="entry name" value="TROVE_dom_sf"/>
</dbReference>
<dbReference type="PRINTS" id="PR01301">
    <property type="entry name" value="RGSPROTEIN"/>
</dbReference>
<dbReference type="Gene3D" id="1.10.167.10">
    <property type="entry name" value="Regulator of G-protein Signalling 4, domain 2"/>
    <property type="match status" value="1"/>
</dbReference>
<dbReference type="FunFam" id="3.40.50.410:FF:000033">
    <property type="entry name" value="60 kDa SS-A/Ro ribonucleoprotein"/>
    <property type="match status" value="1"/>
</dbReference>
<evidence type="ECO:0000256" key="6">
    <source>
        <dbReference type="ARBA" id="ARBA00022794"/>
    </source>
</evidence>
<evidence type="ECO:0000256" key="2">
    <source>
        <dbReference type="ARBA" id="ARBA00007814"/>
    </source>
</evidence>
<dbReference type="InterPro" id="IPR056800">
    <property type="entry name" value="vWA_Ro60"/>
</dbReference>
<evidence type="ECO:0000256" key="10">
    <source>
        <dbReference type="ARBA" id="ARBA00078397"/>
    </source>
</evidence>
<dbReference type="FunFam" id="1.10.196.10:FF:000001">
    <property type="entry name" value="Regulator of G-protein signaling 8"/>
    <property type="match status" value="1"/>
</dbReference>
<dbReference type="InterPro" id="IPR040322">
    <property type="entry name" value="TROVE2"/>
</dbReference>
<dbReference type="EMBL" id="JAGTTL010000025">
    <property type="protein sequence ID" value="KAK6302366.1"/>
    <property type="molecule type" value="Genomic_DNA"/>
</dbReference>
<dbReference type="InterPro" id="IPR008858">
    <property type="entry name" value="TROVE_dom"/>
</dbReference>
<keyword evidence="8" id="KW-0687">Ribonucleoprotein</keyword>
<keyword evidence="15" id="KW-1185">Reference proteome</keyword>
<dbReference type="GO" id="GO:0030030">
    <property type="term" value="P:cell projection organization"/>
    <property type="evidence" value="ECO:0007669"/>
    <property type="project" value="UniProtKB-KW"/>
</dbReference>
<feature type="domain" description="TROVE" evidence="13">
    <location>
        <begin position="188"/>
        <end position="541"/>
    </location>
</feature>
<dbReference type="FunFam" id="1.10.167.10:FF:000001">
    <property type="entry name" value="Putative regulator of g-protein signaling 12"/>
    <property type="match status" value="1"/>
</dbReference>
<gene>
    <name evidence="14" type="ORF">J4Q44_G00267210</name>
</gene>
<dbReference type="SUPFAM" id="SSF53300">
    <property type="entry name" value="vWA-like"/>
    <property type="match status" value="1"/>
</dbReference>
<dbReference type="InterPro" id="IPR024066">
    <property type="entry name" value="RGS_subdom1/3"/>
</dbReference>
<dbReference type="GO" id="GO:0009968">
    <property type="term" value="P:negative regulation of signal transduction"/>
    <property type="evidence" value="ECO:0007669"/>
    <property type="project" value="UniProtKB-KW"/>
</dbReference>
<evidence type="ECO:0000313" key="15">
    <source>
        <dbReference type="Proteomes" id="UP001356427"/>
    </source>
</evidence>
<dbReference type="SUPFAM" id="SSF48097">
    <property type="entry name" value="Regulator of G-protein signaling, RGS"/>
    <property type="match status" value="1"/>
</dbReference>
<name>A0AAN8LBP9_9TELE</name>
<reference evidence="14 15" key="1">
    <citation type="submission" date="2021-04" db="EMBL/GenBank/DDBJ databases">
        <authorList>
            <person name="De Guttry C."/>
            <person name="Zahm M."/>
            <person name="Klopp C."/>
            <person name="Cabau C."/>
            <person name="Louis A."/>
            <person name="Berthelot C."/>
            <person name="Parey E."/>
            <person name="Roest Crollius H."/>
            <person name="Montfort J."/>
            <person name="Robinson-Rechavi M."/>
            <person name="Bucao C."/>
            <person name="Bouchez O."/>
            <person name="Gislard M."/>
            <person name="Lluch J."/>
            <person name="Milhes M."/>
            <person name="Lampietro C."/>
            <person name="Lopez Roques C."/>
            <person name="Donnadieu C."/>
            <person name="Braasch I."/>
            <person name="Desvignes T."/>
            <person name="Postlethwait J."/>
            <person name="Bobe J."/>
            <person name="Wedekind C."/>
            <person name="Guiguen Y."/>
        </authorList>
    </citation>
    <scope>NUCLEOTIDE SEQUENCE [LARGE SCALE GENOMIC DNA]</scope>
    <source>
        <strain evidence="14">Cs_M1</strain>
        <tissue evidence="14">Blood</tissue>
    </source>
</reference>
<evidence type="ECO:0000259" key="12">
    <source>
        <dbReference type="PROSITE" id="PS50132"/>
    </source>
</evidence>
<evidence type="ECO:0000313" key="14">
    <source>
        <dbReference type="EMBL" id="KAK6302366.1"/>
    </source>
</evidence>
<proteinExistence type="inferred from homology"/>
<keyword evidence="4" id="KW-0734">Signal transduction inhibitor</keyword>
<evidence type="ECO:0000256" key="4">
    <source>
        <dbReference type="ARBA" id="ARBA00022700"/>
    </source>
</evidence>
<keyword evidence="6" id="KW-0970">Cilium biogenesis/degradation</keyword>
<dbReference type="GO" id="GO:1990904">
    <property type="term" value="C:ribonucleoprotein complex"/>
    <property type="evidence" value="ECO:0007669"/>
    <property type="project" value="UniProtKB-KW"/>
</dbReference>
<comment type="subcellular location">
    <subcellularLocation>
        <location evidence="1">Cytoplasm</location>
    </subcellularLocation>
</comment>
<dbReference type="PANTHER" id="PTHR14202">
    <property type="entry name" value="60 KDA RIBONUCLEOPROTEIN SSA/RO"/>
    <property type="match status" value="1"/>
</dbReference>
<dbReference type="Gene3D" id="1.10.196.10">
    <property type="match status" value="1"/>
</dbReference>
<dbReference type="InterPro" id="IPR016137">
    <property type="entry name" value="RGS"/>
</dbReference>
<evidence type="ECO:0000259" key="13">
    <source>
        <dbReference type="PROSITE" id="PS50988"/>
    </source>
</evidence>
<accession>A0AAN8LBP9</accession>
<dbReference type="InterPro" id="IPR044926">
    <property type="entry name" value="RGS_subdomain_2"/>
</dbReference>
<dbReference type="GO" id="GO:0003723">
    <property type="term" value="F:RNA binding"/>
    <property type="evidence" value="ECO:0007669"/>
    <property type="project" value="UniProtKB-KW"/>
</dbReference>
<evidence type="ECO:0000256" key="9">
    <source>
        <dbReference type="ARBA" id="ARBA00068479"/>
    </source>
</evidence>
<dbReference type="Pfam" id="PF25045">
    <property type="entry name" value="vWA_Ro60"/>
    <property type="match status" value="1"/>
</dbReference>
<dbReference type="PROSITE" id="PS50988">
    <property type="entry name" value="TROVE"/>
    <property type="match status" value="1"/>
</dbReference>
<evidence type="ECO:0000256" key="8">
    <source>
        <dbReference type="ARBA" id="ARBA00023274"/>
    </source>
</evidence>
<sequence>MDICCETASEELDKTKRLFRHFPWKSRLHKFIHSSSRNIMPRQSVDEAKQWGQSLEKLLNHKCGQAAFRVFLKSEFCEENLEFWLACEEFKSITSPEKLACKATGIFEEFIQSDSPMEVNVDHYTRDTIAQSLHQPTPSCFDSAQRKVCSLMENDAYPRYDINYSQIVFRGAITMEPSGQGANDHAQNSVGVGEHPWEVTDMTRLRRFLCYGSEMAIYDTKEHRLGMESALALLSLLQEGRGCEVVEEVKRLAQEGRPVRANPSLFALAVCSQHSDLKTRQGAFRALSDVCRVPEHLFTFIQYKKEAKEGMRCGIWGRALRKAVSDWYNKQDAMGLALAVTKYKTRGGWSHQDLLRLSHAKPANEAITLISKYITKGWKEVQVAYTDKENSEEEVKVLSYLEAVERVKHSADEMEVSHLIEEHKLEREQLLTDHLKSKAVWKALLKEMPMASMLRTLGKMTADQFLEPGCSDVAAVCERIQSEAALKMAKLHPFSVLMASENYKRGHGNRGKVKWEPDGDIIKALDSAFYKCFTNVEPAGKRFVVAVDVSTSLSSIVKGTSVSTAVAAAAMAMVFARTEAETQVLAYSEGAIVPCTITEGMSLRQVATELVKIPSGYTDCALPILWASEKGITVDMFIIFTNSACWHGEANPAECLRMYRQKLGIFSKLMVCGLTSNGLSIADPAEDRGMLDLCGFDLGAIEVIRNLALDLI</sequence>
<dbReference type="InterPro" id="IPR036465">
    <property type="entry name" value="vWFA_dom_sf"/>
</dbReference>
<dbReference type="AlphaFoldDB" id="A0AAN8LBP9"/>
<dbReference type="SUPFAM" id="SSF140864">
    <property type="entry name" value="TROVE domain-like"/>
    <property type="match status" value="1"/>
</dbReference>
<dbReference type="Proteomes" id="UP001356427">
    <property type="component" value="Unassembled WGS sequence"/>
</dbReference>
<protein>
    <recommendedName>
        <fullName evidence="9">RNA-binding protein RO60</fullName>
    </recommendedName>
    <alternativeName>
        <fullName evidence="10">60 kDa SS-A/Ro ribonucleoprotein</fullName>
    </alternativeName>
    <alternativeName>
        <fullName evidence="11">TROVE domain family member 2</fullName>
    </alternativeName>
</protein>
<dbReference type="SMART" id="SM00315">
    <property type="entry name" value="RGS"/>
    <property type="match status" value="1"/>
</dbReference>
<keyword evidence="3" id="KW-0963">Cytoplasm</keyword>